<feature type="signal peptide" evidence="1">
    <location>
        <begin position="1"/>
        <end position="22"/>
    </location>
</feature>
<dbReference type="RefSeq" id="WP_090225567.1">
    <property type="nucleotide sequence ID" value="NZ_FOZP01000004.1"/>
</dbReference>
<dbReference type="Pfam" id="PF00188">
    <property type="entry name" value="CAP"/>
    <property type="match status" value="1"/>
</dbReference>
<dbReference type="InterPro" id="IPR035940">
    <property type="entry name" value="CAP_sf"/>
</dbReference>
<dbReference type="PANTHER" id="PTHR31157">
    <property type="entry name" value="SCP DOMAIN-CONTAINING PROTEIN"/>
    <property type="match status" value="1"/>
</dbReference>
<organism evidence="3 4">
    <name type="scientific">Lutibacter maritimus</name>
    <dbReference type="NCBI Taxonomy" id="593133"/>
    <lineage>
        <taxon>Bacteria</taxon>
        <taxon>Pseudomonadati</taxon>
        <taxon>Bacteroidota</taxon>
        <taxon>Flavobacteriia</taxon>
        <taxon>Flavobacteriales</taxon>
        <taxon>Flavobacteriaceae</taxon>
        <taxon>Lutibacter</taxon>
    </lineage>
</organism>
<dbReference type="PROSITE" id="PS51257">
    <property type="entry name" value="PROKAR_LIPOPROTEIN"/>
    <property type="match status" value="1"/>
</dbReference>
<feature type="chain" id="PRO_5011699817" evidence="1">
    <location>
        <begin position="23"/>
        <end position="167"/>
    </location>
</feature>
<protein>
    <submittedName>
        <fullName evidence="3">Cysteine-rich secretory protein family protein</fullName>
    </submittedName>
</protein>
<dbReference type="SUPFAM" id="SSF55797">
    <property type="entry name" value="PR-1-like"/>
    <property type="match status" value="1"/>
</dbReference>
<evidence type="ECO:0000313" key="4">
    <source>
        <dbReference type="Proteomes" id="UP000199312"/>
    </source>
</evidence>
<dbReference type="STRING" id="593133.SAMN04488006_2022"/>
<dbReference type="PANTHER" id="PTHR31157:SF1">
    <property type="entry name" value="SCP DOMAIN-CONTAINING PROTEIN"/>
    <property type="match status" value="1"/>
</dbReference>
<gene>
    <name evidence="3" type="ORF">SAMN04488006_2022</name>
</gene>
<accession>A0A1I6QQQ7</accession>
<evidence type="ECO:0000259" key="2">
    <source>
        <dbReference type="Pfam" id="PF00188"/>
    </source>
</evidence>
<proteinExistence type="predicted"/>
<feature type="domain" description="SCP" evidence="2">
    <location>
        <begin position="51"/>
        <end position="164"/>
    </location>
</feature>
<name>A0A1I6QQQ7_9FLAO</name>
<dbReference type="Proteomes" id="UP000199312">
    <property type="component" value="Unassembled WGS sequence"/>
</dbReference>
<evidence type="ECO:0000256" key="1">
    <source>
        <dbReference type="SAM" id="SignalP"/>
    </source>
</evidence>
<dbReference type="EMBL" id="FOZP01000004">
    <property type="protein sequence ID" value="SFS54709.1"/>
    <property type="molecule type" value="Genomic_DNA"/>
</dbReference>
<dbReference type="AlphaFoldDB" id="A0A1I6QQQ7"/>
<dbReference type="OrthoDB" id="982527at2"/>
<keyword evidence="4" id="KW-1185">Reference proteome</keyword>
<keyword evidence="1" id="KW-0732">Signal</keyword>
<reference evidence="4" key="1">
    <citation type="submission" date="2016-10" db="EMBL/GenBank/DDBJ databases">
        <authorList>
            <person name="Varghese N."/>
            <person name="Submissions S."/>
        </authorList>
    </citation>
    <scope>NUCLEOTIDE SEQUENCE [LARGE SCALE GENOMIC DNA]</scope>
    <source>
        <strain evidence="4">DSM 24450</strain>
    </source>
</reference>
<dbReference type="CDD" id="cd05379">
    <property type="entry name" value="CAP_bacterial"/>
    <property type="match status" value="1"/>
</dbReference>
<dbReference type="Gene3D" id="3.40.33.10">
    <property type="entry name" value="CAP"/>
    <property type="match status" value="1"/>
</dbReference>
<dbReference type="InterPro" id="IPR014044">
    <property type="entry name" value="CAP_dom"/>
</dbReference>
<evidence type="ECO:0000313" key="3">
    <source>
        <dbReference type="EMBL" id="SFS54709.1"/>
    </source>
</evidence>
<sequence>MKSITPKLLSILLFTVFLFSCSQEDDGIYFNESSETINTTVTYSEIETEILTLVNEYRESKGLSSLITLNIISGVADGHTNYMITTGQVNHDNFNLRAQNLIDNAAAKSVSENVAYGYSTAQGVVNGWLNSDEHRKAIEDPKNTHFGISTESNSAGRNYFTQIFIQK</sequence>